<organism evidence="1 2">
    <name type="scientific">Paramagnetospirillum caucaseum</name>
    <dbReference type="NCBI Taxonomy" id="1244869"/>
    <lineage>
        <taxon>Bacteria</taxon>
        <taxon>Pseudomonadati</taxon>
        <taxon>Pseudomonadota</taxon>
        <taxon>Alphaproteobacteria</taxon>
        <taxon>Rhodospirillales</taxon>
        <taxon>Magnetospirillaceae</taxon>
        <taxon>Paramagnetospirillum</taxon>
    </lineage>
</organism>
<dbReference type="InterPro" id="IPR006975">
    <property type="entry name" value="NifQ"/>
</dbReference>
<dbReference type="eggNOG" id="ENOG50327FW">
    <property type="taxonomic scope" value="Bacteria"/>
</dbReference>
<dbReference type="RefSeq" id="WP_008621197.1">
    <property type="nucleotide sequence ID" value="NZ_AONQ01000082.1"/>
</dbReference>
<dbReference type="AlphaFoldDB" id="M2Z1H5"/>
<name>M2Z1H5_9PROT</name>
<accession>M2Z1H5</accession>
<dbReference type="GO" id="GO:0030151">
    <property type="term" value="F:molybdenum ion binding"/>
    <property type="evidence" value="ECO:0007669"/>
    <property type="project" value="InterPro"/>
</dbReference>
<dbReference type="PATRIC" id="fig|1244869.3.peg.4010"/>
<protein>
    <submittedName>
        <fullName evidence="1">NifQ protein</fullName>
    </submittedName>
</protein>
<dbReference type="GO" id="GO:0009399">
    <property type="term" value="P:nitrogen fixation"/>
    <property type="evidence" value="ECO:0007669"/>
    <property type="project" value="InterPro"/>
</dbReference>
<dbReference type="EMBL" id="AONQ01000082">
    <property type="protein sequence ID" value="EME68115.1"/>
    <property type="molecule type" value="Genomic_DNA"/>
</dbReference>
<reference evidence="1 2" key="1">
    <citation type="journal article" date="2014" name="Genome Announc.">
        <title>Draft Genome Sequence of Magnetospirillum sp. Strain SO-1, a Freshwater Magnetotactic Bacterium Isolated from the Ol'khovka River, Russia.</title>
        <authorList>
            <person name="Grouzdev D.S."/>
            <person name="Dziuba M.V."/>
            <person name="Sukhacheva M.S."/>
            <person name="Mardanov A.V."/>
            <person name="Beletskiy A.V."/>
            <person name="Kuznetsov B.B."/>
            <person name="Skryabin K.G."/>
        </authorList>
    </citation>
    <scope>NUCLEOTIDE SEQUENCE [LARGE SCALE GENOMIC DNA]</scope>
    <source>
        <strain evidence="1 2">SO-1</strain>
    </source>
</reference>
<keyword evidence="2" id="KW-1185">Reference proteome</keyword>
<sequence length="206" mass="22394">MAQDLYSRLMTGPGGGDPFDRHLFACAVAMALSTPGESLTMGLGLSEECLAALVGRYFPQAPGLLSGLSLAGHGDAPLTIEEPDLRALLLEHRTRRLIEEEWLAHIVARRCLGANHLWQDLGLTGRADLSGLMRRHFVGLAELNSRDMKWKKFFYRELCQREGVPVCKSPNCEVCTDVATCFGAEDGVSLLVAKPTLSDFAPAAPL</sequence>
<evidence type="ECO:0000313" key="1">
    <source>
        <dbReference type="EMBL" id="EME68115.1"/>
    </source>
</evidence>
<evidence type="ECO:0000313" key="2">
    <source>
        <dbReference type="Proteomes" id="UP000011744"/>
    </source>
</evidence>
<gene>
    <name evidence="1" type="ORF">H261_20155</name>
</gene>
<dbReference type="OrthoDB" id="192277at2"/>
<proteinExistence type="predicted"/>
<dbReference type="Pfam" id="PF04891">
    <property type="entry name" value="NifQ"/>
    <property type="match status" value="1"/>
</dbReference>
<dbReference type="Proteomes" id="UP000011744">
    <property type="component" value="Unassembled WGS sequence"/>
</dbReference>
<dbReference type="STRING" id="1244869.H261_20155"/>
<comment type="caution">
    <text evidence="1">The sequence shown here is derived from an EMBL/GenBank/DDBJ whole genome shotgun (WGS) entry which is preliminary data.</text>
</comment>